<name>A0AAW0LCD9_QUESU</name>
<organism evidence="2 3">
    <name type="scientific">Quercus suber</name>
    <name type="common">Cork oak</name>
    <dbReference type="NCBI Taxonomy" id="58331"/>
    <lineage>
        <taxon>Eukaryota</taxon>
        <taxon>Viridiplantae</taxon>
        <taxon>Streptophyta</taxon>
        <taxon>Embryophyta</taxon>
        <taxon>Tracheophyta</taxon>
        <taxon>Spermatophyta</taxon>
        <taxon>Magnoliopsida</taxon>
        <taxon>eudicotyledons</taxon>
        <taxon>Gunneridae</taxon>
        <taxon>Pentapetalae</taxon>
        <taxon>rosids</taxon>
        <taxon>fabids</taxon>
        <taxon>Fagales</taxon>
        <taxon>Fagaceae</taxon>
        <taxon>Quercus</taxon>
    </lineage>
</organism>
<dbReference type="AlphaFoldDB" id="A0AAW0LCD9"/>
<comment type="caution">
    <text evidence="2">The sequence shown here is derived from an EMBL/GenBank/DDBJ whole genome shotgun (WGS) entry which is preliminary data.</text>
</comment>
<feature type="region of interest" description="Disordered" evidence="1">
    <location>
        <begin position="1"/>
        <end position="44"/>
    </location>
</feature>
<accession>A0AAW0LCD9</accession>
<evidence type="ECO:0000313" key="3">
    <source>
        <dbReference type="Proteomes" id="UP000237347"/>
    </source>
</evidence>
<reference evidence="2 3" key="1">
    <citation type="journal article" date="2018" name="Sci. Data">
        <title>The draft genome sequence of cork oak.</title>
        <authorList>
            <person name="Ramos A.M."/>
            <person name="Usie A."/>
            <person name="Barbosa P."/>
            <person name="Barros P.M."/>
            <person name="Capote T."/>
            <person name="Chaves I."/>
            <person name="Simoes F."/>
            <person name="Abreu I."/>
            <person name="Carrasquinho I."/>
            <person name="Faro C."/>
            <person name="Guimaraes J.B."/>
            <person name="Mendonca D."/>
            <person name="Nobrega F."/>
            <person name="Rodrigues L."/>
            <person name="Saibo N.J.M."/>
            <person name="Varela M.C."/>
            <person name="Egas C."/>
            <person name="Matos J."/>
            <person name="Miguel C.M."/>
            <person name="Oliveira M.M."/>
            <person name="Ricardo C.P."/>
            <person name="Goncalves S."/>
        </authorList>
    </citation>
    <scope>NUCLEOTIDE SEQUENCE [LARGE SCALE GENOMIC DNA]</scope>
    <source>
        <strain evidence="3">cv. HL8</strain>
    </source>
</reference>
<keyword evidence="3" id="KW-1185">Reference proteome</keyword>
<gene>
    <name evidence="2" type="ORF">CFP56_004447</name>
</gene>
<dbReference type="Proteomes" id="UP000237347">
    <property type="component" value="Unassembled WGS sequence"/>
</dbReference>
<evidence type="ECO:0000313" key="2">
    <source>
        <dbReference type="EMBL" id="KAK7848757.1"/>
    </source>
</evidence>
<evidence type="ECO:0000256" key="1">
    <source>
        <dbReference type="SAM" id="MobiDB-lite"/>
    </source>
</evidence>
<protein>
    <submittedName>
        <fullName evidence="2">Uncharacterized protein</fullName>
    </submittedName>
</protein>
<dbReference type="EMBL" id="PKMF04000123">
    <property type="protein sequence ID" value="KAK7848757.1"/>
    <property type="molecule type" value="Genomic_DNA"/>
</dbReference>
<proteinExistence type="predicted"/>
<sequence>MIFDQFLPSAHPTAQSQPQGEDRASPSLAGGRVKKKQRVVDQPPRVTREIIAGDLIPPGEHEITVFIAISSDVSYA</sequence>